<dbReference type="PANTHER" id="PTHR31011:SF2">
    <property type="entry name" value="PROTEIN STB2-RELATED"/>
    <property type="match status" value="1"/>
</dbReference>
<feature type="region of interest" description="Disordered" evidence="2">
    <location>
        <begin position="479"/>
        <end position="591"/>
    </location>
</feature>
<protein>
    <recommendedName>
        <fullName evidence="3">STB6-like N-terminal domain-containing protein</fullName>
    </recommendedName>
</protein>
<proteinExistence type="predicted"/>
<keyword evidence="5" id="KW-1185">Reference proteome</keyword>
<dbReference type="InterPro" id="IPR038919">
    <property type="entry name" value="STB2/STB2"/>
</dbReference>
<reference evidence="4" key="1">
    <citation type="journal article" date="2020" name="Stud. Mycol.">
        <title>101 Dothideomycetes genomes: a test case for predicting lifestyles and emergence of pathogens.</title>
        <authorList>
            <person name="Haridas S."/>
            <person name="Albert R."/>
            <person name="Binder M."/>
            <person name="Bloem J."/>
            <person name="Labutti K."/>
            <person name="Salamov A."/>
            <person name="Andreopoulos B."/>
            <person name="Baker S."/>
            <person name="Barry K."/>
            <person name="Bills G."/>
            <person name="Bluhm B."/>
            <person name="Cannon C."/>
            <person name="Castanera R."/>
            <person name="Culley D."/>
            <person name="Daum C."/>
            <person name="Ezra D."/>
            <person name="Gonzalez J."/>
            <person name="Henrissat B."/>
            <person name="Kuo A."/>
            <person name="Liang C."/>
            <person name="Lipzen A."/>
            <person name="Lutzoni F."/>
            <person name="Magnuson J."/>
            <person name="Mondo S."/>
            <person name="Nolan M."/>
            <person name="Ohm R."/>
            <person name="Pangilinan J."/>
            <person name="Park H.-J."/>
            <person name="Ramirez L."/>
            <person name="Alfaro M."/>
            <person name="Sun H."/>
            <person name="Tritt A."/>
            <person name="Yoshinaga Y."/>
            <person name="Zwiers L.-H."/>
            <person name="Turgeon B."/>
            <person name="Goodwin S."/>
            <person name="Spatafora J."/>
            <person name="Crous P."/>
            <person name="Grigoriev I."/>
        </authorList>
    </citation>
    <scope>NUCLEOTIDE SEQUENCE</scope>
    <source>
        <strain evidence="4">CBS 101060</strain>
    </source>
</reference>
<dbReference type="EMBL" id="MU006095">
    <property type="protein sequence ID" value="KAF2839387.1"/>
    <property type="molecule type" value="Genomic_DNA"/>
</dbReference>
<feature type="compositionally biased region" description="Basic and acidic residues" evidence="2">
    <location>
        <begin position="521"/>
        <end position="585"/>
    </location>
</feature>
<dbReference type="OrthoDB" id="19806at2759"/>
<sequence length="884" mass="100117">MATPSRFVPTDADLRRRLPQIKTSQLYNTNLGRSSASVNSTRKSTSPKRSSLGGPKQSHQRFVLTDPVAFKYLEEDPSVKVLARREKLEGFECYIVEQWACSRTHPTFVITTYSGDPTHSVAVNVFSVSTDEREWSPRLSVYFKALNQYHARPRETHLGILMVTNLSAFPSSLTVIPVPEGDVRKHREDFFVNENLKRLGCSGRVALTLTTPNSATQAKFHQLYKISDKIPLYSAVIELVKLCQAALMLFDKLEPEYADGLLCDVTEKAINDWWVEFGTEWFMIEPHDGILGPTTVAALLGMLMGARNRLHAYSAPVAKDVFDIESTKRGIAYFQKSQRIKKTRRLDRLTLERIHKATAKAASSEGWKMPHAVKSTVAELSGKGGEMVMDMVGARDKVGIAEIETTDIERFAQLVQGEKAKWLWHAKPRKTNSGDMFNRLPGSEGLVFQKDDQGGYAWGTQRKDSTNVDIQKLRKESVTYERYSPEEQPLIDSTDKDQSSKKTLLKRATGKMTDARSGLGRIKDAVGRREHGTNKSSRDENGYPGHSDAENGLRRTETENSDRLVTTKDTKNAVKRPPTRERDDVTSSPTFTKVYSETPHESKIAFFPDHVAPSTNDEQPELGAVVPPDDEPEYNIPTADPSIAGSVYQGVDLEEIFQEHDGPEKHVGLLLRRTKSFSRYRSLRTTARNDQWWPRHLSFSIAEESILTWKNIVPASESESSLPTDPKKALVNEIVAAELAKQTRDRIVLIQDTLRTWVDSQLSRVKDLENLADQDNETLEQVYQPRLETFRTLSADVQEILEEEKTHLQESITDVENVTAKLEYEVSALRGKVEDVEDSVEEFEKRIEFVERKLKDYEDETKEKEGWLHWILRMATGLGRAPQT</sequence>
<feature type="compositionally biased region" description="Low complexity" evidence="2">
    <location>
        <begin position="40"/>
        <end position="51"/>
    </location>
</feature>
<feature type="region of interest" description="Disordered" evidence="2">
    <location>
        <begin position="25"/>
        <end position="59"/>
    </location>
</feature>
<name>A0A9P4SB70_9PEZI</name>
<dbReference type="AlphaFoldDB" id="A0A9P4SB70"/>
<feature type="domain" description="STB6-like N-terminal" evidence="3">
    <location>
        <begin position="60"/>
        <end position="199"/>
    </location>
</feature>
<evidence type="ECO:0000313" key="5">
    <source>
        <dbReference type="Proteomes" id="UP000799429"/>
    </source>
</evidence>
<dbReference type="PANTHER" id="PTHR31011">
    <property type="entry name" value="PROTEIN STB2-RELATED"/>
    <property type="match status" value="1"/>
</dbReference>
<organism evidence="4 5">
    <name type="scientific">Patellaria atrata CBS 101060</name>
    <dbReference type="NCBI Taxonomy" id="1346257"/>
    <lineage>
        <taxon>Eukaryota</taxon>
        <taxon>Fungi</taxon>
        <taxon>Dikarya</taxon>
        <taxon>Ascomycota</taxon>
        <taxon>Pezizomycotina</taxon>
        <taxon>Dothideomycetes</taxon>
        <taxon>Dothideomycetes incertae sedis</taxon>
        <taxon>Patellariales</taxon>
        <taxon>Patellariaceae</taxon>
        <taxon>Patellaria</taxon>
    </lineage>
</organism>
<feature type="coiled-coil region" evidence="1">
    <location>
        <begin position="798"/>
        <end position="860"/>
    </location>
</feature>
<dbReference type="GO" id="GO:0070822">
    <property type="term" value="C:Sin3-type complex"/>
    <property type="evidence" value="ECO:0007669"/>
    <property type="project" value="TreeGrafter"/>
</dbReference>
<keyword evidence="1" id="KW-0175">Coiled coil</keyword>
<evidence type="ECO:0000256" key="2">
    <source>
        <dbReference type="SAM" id="MobiDB-lite"/>
    </source>
</evidence>
<feature type="compositionally biased region" description="Polar residues" evidence="2">
    <location>
        <begin position="25"/>
        <end position="39"/>
    </location>
</feature>
<gene>
    <name evidence="4" type="ORF">M501DRAFT_933373</name>
</gene>
<dbReference type="Pfam" id="PF25995">
    <property type="entry name" value="STB6_N"/>
    <property type="match status" value="1"/>
</dbReference>
<evidence type="ECO:0000313" key="4">
    <source>
        <dbReference type="EMBL" id="KAF2839387.1"/>
    </source>
</evidence>
<dbReference type="Proteomes" id="UP000799429">
    <property type="component" value="Unassembled WGS sequence"/>
</dbReference>
<accession>A0A9P4SB70</accession>
<evidence type="ECO:0000259" key="3">
    <source>
        <dbReference type="Pfam" id="PF25995"/>
    </source>
</evidence>
<dbReference type="InterPro" id="IPR059025">
    <property type="entry name" value="STB6_N"/>
</dbReference>
<evidence type="ECO:0000256" key="1">
    <source>
        <dbReference type="SAM" id="Coils"/>
    </source>
</evidence>
<comment type="caution">
    <text evidence="4">The sequence shown here is derived from an EMBL/GenBank/DDBJ whole genome shotgun (WGS) entry which is preliminary data.</text>
</comment>